<comment type="catalytic activity">
    <reaction evidence="1">
        <text>Hydrolysis of alkylated DNA, releasing 3-methyladenine, 3-methylguanine, 7-methylguanine and 7-methyladenine.</text>
        <dbReference type="EC" id="3.2.2.21"/>
    </reaction>
</comment>
<evidence type="ECO:0000256" key="1">
    <source>
        <dbReference type="ARBA" id="ARBA00000086"/>
    </source>
</evidence>
<reference evidence="11" key="1">
    <citation type="submission" date="2022-11" db="EMBL/GenBank/DDBJ databases">
        <title>Alteromonas sp. nov., isolated from sea water of the Qingdao.</title>
        <authorList>
            <person name="Wang Q."/>
        </authorList>
    </citation>
    <scope>NUCLEOTIDE SEQUENCE</scope>
    <source>
        <strain evidence="11">ASW11-7</strain>
    </source>
</reference>
<dbReference type="RefSeq" id="WP_265617831.1">
    <property type="nucleotide sequence ID" value="NZ_JAPFRD010000011.1"/>
</dbReference>
<dbReference type="Pfam" id="PF06029">
    <property type="entry name" value="AlkA_N"/>
    <property type="match status" value="1"/>
</dbReference>
<dbReference type="SMART" id="SM00342">
    <property type="entry name" value="HTH_ARAC"/>
    <property type="match status" value="1"/>
</dbReference>
<evidence type="ECO:0000256" key="5">
    <source>
        <dbReference type="ARBA" id="ARBA00022763"/>
    </source>
</evidence>
<dbReference type="Gene3D" id="3.30.310.20">
    <property type="entry name" value="DNA-3-methyladenine glycosylase AlkA, N-terminal domain"/>
    <property type="match status" value="1"/>
</dbReference>
<evidence type="ECO:0000256" key="8">
    <source>
        <dbReference type="ARBA" id="ARBA00023163"/>
    </source>
</evidence>
<keyword evidence="4" id="KW-0808">Transferase</keyword>
<evidence type="ECO:0000313" key="11">
    <source>
        <dbReference type="EMBL" id="MCW8109087.1"/>
    </source>
</evidence>
<evidence type="ECO:0000259" key="10">
    <source>
        <dbReference type="PROSITE" id="PS01124"/>
    </source>
</evidence>
<name>A0ABT3P8J4_9ALTE</name>
<dbReference type="InterPro" id="IPR018060">
    <property type="entry name" value="HTH_AraC"/>
</dbReference>
<dbReference type="InterPro" id="IPR035451">
    <property type="entry name" value="Ada-like_dom_sf"/>
</dbReference>
<proteinExistence type="predicted"/>
<evidence type="ECO:0000256" key="2">
    <source>
        <dbReference type="ARBA" id="ARBA00001947"/>
    </source>
</evidence>
<dbReference type="InterPro" id="IPR003265">
    <property type="entry name" value="HhH-GPD_domain"/>
</dbReference>
<dbReference type="InterPro" id="IPR004026">
    <property type="entry name" value="Ada_DNA_repair_Zn-bd"/>
</dbReference>
<dbReference type="EC" id="3.2.2.21" evidence="3"/>
<dbReference type="InterPro" id="IPR010316">
    <property type="entry name" value="AlkA_N"/>
</dbReference>
<dbReference type="SUPFAM" id="SSF46689">
    <property type="entry name" value="Homeodomain-like"/>
    <property type="match status" value="1"/>
</dbReference>
<evidence type="ECO:0000256" key="4">
    <source>
        <dbReference type="ARBA" id="ARBA00022603"/>
    </source>
</evidence>
<evidence type="ECO:0000313" key="12">
    <source>
        <dbReference type="Proteomes" id="UP001142810"/>
    </source>
</evidence>
<comment type="caution">
    <text evidence="11">The sequence shown here is derived from an EMBL/GenBank/DDBJ whole genome shotgun (WGS) entry which is preliminary data.</text>
</comment>
<dbReference type="PANTHER" id="PTHR43003:SF13">
    <property type="entry name" value="DNA-3-METHYLADENINE GLYCOSYLASE 2"/>
    <property type="match status" value="1"/>
</dbReference>
<dbReference type="InterPro" id="IPR051912">
    <property type="entry name" value="Alkylbase_DNA_Glycosylase/TA"/>
</dbReference>
<dbReference type="SUPFAM" id="SSF48150">
    <property type="entry name" value="DNA-glycosylase"/>
    <property type="match status" value="1"/>
</dbReference>
<dbReference type="SUPFAM" id="SSF55945">
    <property type="entry name" value="TATA-box binding protein-like"/>
    <property type="match status" value="1"/>
</dbReference>
<evidence type="ECO:0000256" key="6">
    <source>
        <dbReference type="ARBA" id="ARBA00023015"/>
    </source>
</evidence>
<gene>
    <name evidence="11" type="ORF">OPS25_11325</name>
</gene>
<accession>A0ABT3P8J4</accession>
<dbReference type="SMART" id="SM01009">
    <property type="entry name" value="AlkA_N"/>
    <property type="match status" value="1"/>
</dbReference>
<dbReference type="InterPro" id="IPR009057">
    <property type="entry name" value="Homeodomain-like_sf"/>
</dbReference>
<feature type="domain" description="HTH araC/xylS-type" evidence="10">
    <location>
        <begin position="84"/>
        <end position="184"/>
    </location>
</feature>
<keyword evidence="7" id="KW-0010">Activator</keyword>
<organism evidence="11 12">
    <name type="scientific">Alteromonas aquimaris</name>
    <dbReference type="NCBI Taxonomy" id="2998417"/>
    <lineage>
        <taxon>Bacteria</taxon>
        <taxon>Pseudomonadati</taxon>
        <taxon>Pseudomonadota</taxon>
        <taxon>Gammaproteobacteria</taxon>
        <taxon>Alteromonadales</taxon>
        <taxon>Alteromonadaceae</taxon>
        <taxon>Alteromonas/Salinimonas group</taxon>
        <taxon>Alteromonas</taxon>
    </lineage>
</organism>
<evidence type="ECO:0000256" key="9">
    <source>
        <dbReference type="ARBA" id="ARBA00023204"/>
    </source>
</evidence>
<dbReference type="Proteomes" id="UP001142810">
    <property type="component" value="Unassembled WGS sequence"/>
</dbReference>
<dbReference type="SUPFAM" id="SSF57884">
    <property type="entry name" value="Ada DNA repair protein, N-terminal domain (N-Ada 10)"/>
    <property type="match status" value="1"/>
</dbReference>
<keyword evidence="12" id="KW-1185">Reference proteome</keyword>
<dbReference type="Pfam" id="PF02805">
    <property type="entry name" value="Ada_Zn_binding"/>
    <property type="match status" value="1"/>
</dbReference>
<dbReference type="Pfam" id="PF12833">
    <property type="entry name" value="HTH_18"/>
    <property type="match status" value="1"/>
</dbReference>
<evidence type="ECO:0000256" key="7">
    <source>
        <dbReference type="ARBA" id="ARBA00023159"/>
    </source>
</evidence>
<keyword evidence="8" id="KW-0804">Transcription</keyword>
<dbReference type="InterPro" id="IPR037046">
    <property type="entry name" value="AlkA_N_sf"/>
</dbReference>
<comment type="cofactor">
    <cofactor evidence="2">
        <name>Zn(2+)</name>
        <dbReference type="ChEBI" id="CHEBI:29105"/>
    </cofactor>
</comment>
<dbReference type="Gene3D" id="3.40.10.10">
    <property type="entry name" value="DNA Methylphosphotriester Repair Domain"/>
    <property type="match status" value="1"/>
</dbReference>
<keyword evidence="6" id="KW-0805">Transcription regulation</keyword>
<dbReference type="EMBL" id="JAPFRD010000011">
    <property type="protein sequence ID" value="MCW8109087.1"/>
    <property type="molecule type" value="Genomic_DNA"/>
</dbReference>
<dbReference type="SMART" id="SM00478">
    <property type="entry name" value="ENDO3c"/>
    <property type="match status" value="1"/>
</dbReference>
<keyword evidence="9" id="KW-0234">DNA repair</keyword>
<evidence type="ECO:0000256" key="3">
    <source>
        <dbReference type="ARBA" id="ARBA00012000"/>
    </source>
</evidence>
<keyword evidence="5" id="KW-0227">DNA damage</keyword>
<dbReference type="PROSITE" id="PS01124">
    <property type="entry name" value="HTH_ARAC_FAMILY_2"/>
    <property type="match status" value="1"/>
</dbReference>
<dbReference type="PANTHER" id="PTHR43003">
    <property type="entry name" value="DNA-3-METHYLADENINE GLYCOSYLASE"/>
    <property type="match status" value="1"/>
</dbReference>
<keyword evidence="4" id="KW-0489">Methyltransferase</keyword>
<sequence>MLKNDVQTYELARKSRDRRFDGKFYVGVKTTGIFCRPICPARLPAEANVEYFQFAAQAMDNGYRPCLRCRPDSAPGSWAWQGVNTTVSRAQKLLSEIPAHSIQHIANRLGIGCRYLNKLFTAHLGVTPKRFQLCNQMMLAKRLLQNTALPVDMVAQAAGFASTRRLQSQLQQHWKLTPTALRKTVSADIPPNQVPAITFKLAYRPPYNWEWVRNFLSLRAIEGVETLTANSYSRVFEINGVGGQVLAVHHADQYAFEIQIKLEDLKYLQKVIQTVSRVLDIDAEPELIEYALAKGGLKPTQICKGLRIPGAFSTFEAGCRAILGQQVTLIAATTQLNKLVTHLSHSSQYGKVFPAPSAVAKSDLSFLRMPEQRKKALRAFAQLFNESVAERPQNNAILNIKGVGPWTLNYFLIRGCGEPDIFLDSDLVARNMAAKFSTNADMASPWRSYLTLNLWYLATLEKQHVKSI</sequence>
<dbReference type="InterPro" id="IPR011257">
    <property type="entry name" value="DNA_glycosylase"/>
</dbReference>
<dbReference type="Gene3D" id="1.10.10.60">
    <property type="entry name" value="Homeodomain-like"/>
    <property type="match status" value="1"/>
</dbReference>
<dbReference type="Gene3D" id="1.10.340.30">
    <property type="entry name" value="Hypothetical protein, domain 2"/>
    <property type="match status" value="1"/>
</dbReference>
<protein>
    <recommendedName>
        <fullName evidence="3">DNA-3-methyladenine glycosylase II</fullName>
        <ecNumber evidence="3">3.2.2.21</ecNumber>
    </recommendedName>
</protein>